<reference evidence="4 5" key="1">
    <citation type="journal article" date="2014" name="Genome Announc.">
        <title>Genome Sequence of Lactobacillus fabifermentans Strain T30PCM01, Isolated from Fermenting Grape Marc.</title>
        <authorList>
            <person name="Treu L."/>
            <person name="Vendramin V."/>
            <person name="Bovo B."/>
            <person name="Giacomini A."/>
            <person name="Corich V."/>
            <person name="Campanaro S."/>
        </authorList>
    </citation>
    <scope>NUCLEOTIDE SEQUENCE [LARGE SCALE GENOMIC DNA]</scope>
    <source>
        <strain evidence="4 5">T30PCM01</strain>
    </source>
</reference>
<proteinExistence type="predicted"/>
<evidence type="ECO:0000313" key="4">
    <source>
        <dbReference type="EMBL" id="ETY72820.1"/>
    </source>
</evidence>
<dbReference type="Gene3D" id="1.10.357.10">
    <property type="entry name" value="Tetracycline Repressor, domain 2"/>
    <property type="match status" value="1"/>
</dbReference>
<dbReference type="eggNOG" id="COG1309">
    <property type="taxonomic scope" value="Bacteria"/>
</dbReference>
<feature type="domain" description="HTH tetR-type" evidence="3">
    <location>
        <begin position="19"/>
        <end position="79"/>
    </location>
</feature>
<dbReference type="GO" id="GO:0003677">
    <property type="term" value="F:DNA binding"/>
    <property type="evidence" value="ECO:0007669"/>
    <property type="project" value="UniProtKB-UniRule"/>
</dbReference>
<name>W6TBK9_9LACO</name>
<sequence length="212" mass="24244">MGATIFVNYRDWLMHQAMPKGKRAALFSATELFAAKGFEETSTSEIAAAAGISQATIFKYFHTKQDLLLAVVRPVMEHFFPVYANHFFKELTACTTLTSMVHFMVTDRYQFIVDNIEPVKIMAREMMTSPEIRQLFGQLVATHDFNFLSELLRNFRRTGELRDDIDAAAILRIIAGQILVYLIQTTYAPVLVNDEKHDMQLITEQIVRALTK</sequence>
<dbReference type="Proteomes" id="UP000019247">
    <property type="component" value="Unassembled WGS sequence"/>
</dbReference>
<gene>
    <name evidence="4" type="ORF">LFAB_15555</name>
</gene>
<feature type="DNA-binding region" description="H-T-H motif" evidence="2">
    <location>
        <begin position="42"/>
        <end position="61"/>
    </location>
</feature>
<dbReference type="HOGENOM" id="CLU_069356_27_3_9"/>
<evidence type="ECO:0000256" key="2">
    <source>
        <dbReference type="PROSITE-ProRule" id="PRU00335"/>
    </source>
</evidence>
<dbReference type="PANTHER" id="PTHR30055:SF222">
    <property type="entry name" value="REGULATORY PROTEIN"/>
    <property type="match status" value="1"/>
</dbReference>
<keyword evidence="1 2" id="KW-0238">DNA-binding</keyword>
<dbReference type="PRINTS" id="PR00455">
    <property type="entry name" value="HTHTETR"/>
</dbReference>
<evidence type="ECO:0000259" key="3">
    <source>
        <dbReference type="PROSITE" id="PS50977"/>
    </source>
</evidence>
<dbReference type="EMBL" id="AWWK01000079">
    <property type="protein sequence ID" value="ETY72820.1"/>
    <property type="molecule type" value="Genomic_DNA"/>
</dbReference>
<evidence type="ECO:0000313" key="5">
    <source>
        <dbReference type="Proteomes" id="UP000019247"/>
    </source>
</evidence>
<comment type="caution">
    <text evidence="4">The sequence shown here is derived from an EMBL/GenBank/DDBJ whole genome shotgun (WGS) entry which is preliminary data.</text>
</comment>
<dbReference type="STRING" id="1400520.LFAB_15555"/>
<dbReference type="PANTHER" id="PTHR30055">
    <property type="entry name" value="HTH-TYPE TRANSCRIPTIONAL REGULATOR RUTR"/>
    <property type="match status" value="1"/>
</dbReference>
<dbReference type="InterPro" id="IPR009057">
    <property type="entry name" value="Homeodomain-like_sf"/>
</dbReference>
<protein>
    <submittedName>
        <fullName evidence="4">TetR family transcriptional regulator</fullName>
    </submittedName>
</protein>
<dbReference type="InterPro" id="IPR050109">
    <property type="entry name" value="HTH-type_TetR-like_transc_reg"/>
</dbReference>
<dbReference type="PATRIC" id="fig|1400520.3.peg.3051"/>
<evidence type="ECO:0000256" key="1">
    <source>
        <dbReference type="ARBA" id="ARBA00023125"/>
    </source>
</evidence>
<dbReference type="OrthoDB" id="9780824at2"/>
<dbReference type="SUPFAM" id="SSF48498">
    <property type="entry name" value="Tetracyclin repressor-like, C-terminal domain"/>
    <property type="match status" value="1"/>
</dbReference>
<dbReference type="InterPro" id="IPR001647">
    <property type="entry name" value="HTH_TetR"/>
</dbReference>
<organism evidence="4 5">
    <name type="scientific">Lactiplantibacillus fabifermentans T30PCM01</name>
    <dbReference type="NCBI Taxonomy" id="1400520"/>
    <lineage>
        <taxon>Bacteria</taxon>
        <taxon>Bacillati</taxon>
        <taxon>Bacillota</taxon>
        <taxon>Bacilli</taxon>
        <taxon>Lactobacillales</taxon>
        <taxon>Lactobacillaceae</taxon>
        <taxon>Lactiplantibacillus</taxon>
    </lineage>
</organism>
<dbReference type="InterPro" id="IPR023772">
    <property type="entry name" value="DNA-bd_HTH_TetR-type_CS"/>
</dbReference>
<dbReference type="PROSITE" id="PS50977">
    <property type="entry name" value="HTH_TETR_2"/>
    <property type="match status" value="1"/>
</dbReference>
<dbReference type="AlphaFoldDB" id="W6TBK9"/>
<dbReference type="PROSITE" id="PS01081">
    <property type="entry name" value="HTH_TETR_1"/>
    <property type="match status" value="1"/>
</dbReference>
<dbReference type="InterPro" id="IPR036271">
    <property type="entry name" value="Tet_transcr_reg_TetR-rel_C_sf"/>
</dbReference>
<dbReference type="Pfam" id="PF00440">
    <property type="entry name" value="TetR_N"/>
    <property type="match status" value="1"/>
</dbReference>
<dbReference type="GO" id="GO:0006355">
    <property type="term" value="P:regulation of DNA-templated transcription"/>
    <property type="evidence" value="ECO:0007669"/>
    <property type="project" value="UniProtKB-ARBA"/>
</dbReference>
<dbReference type="RefSeq" id="WP_033614657.1">
    <property type="nucleotide sequence ID" value="NZ_KK036527.1"/>
</dbReference>
<accession>W6TBK9</accession>
<dbReference type="SUPFAM" id="SSF46689">
    <property type="entry name" value="Homeodomain-like"/>
    <property type="match status" value="1"/>
</dbReference>